<dbReference type="Proteomes" id="UP000075882">
    <property type="component" value="Unassembled WGS sequence"/>
</dbReference>
<sequence>MILRDFISAHLHCRRFDTGTAHQKRYTDVKLEREAFALDQPELAEMVAVVGRVDDVRVVQLAECLQLLVDTLDRHVHALQRLEPLGHQQIGELAVDRFHLLRYSQDPLLVRVRGMVYFEFMISPPHSRHPGGMYDPLYLFRYFPKYPVR</sequence>
<accession>A0A8W7P9T3</accession>
<protein>
    <submittedName>
        <fullName evidence="1">Uncharacterized protein</fullName>
    </submittedName>
</protein>
<organism evidence="1">
    <name type="scientific">Anopheles coluzzii</name>
    <name type="common">African malaria mosquito</name>
    <dbReference type="NCBI Taxonomy" id="1518534"/>
    <lineage>
        <taxon>Eukaryota</taxon>
        <taxon>Metazoa</taxon>
        <taxon>Ecdysozoa</taxon>
        <taxon>Arthropoda</taxon>
        <taxon>Hexapoda</taxon>
        <taxon>Insecta</taxon>
        <taxon>Pterygota</taxon>
        <taxon>Neoptera</taxon>
        <taxon>Endopterygota</taxon>
        <taxon>Diptera</taxon>
        <taxon>Nematocera</taxon>
        <taxon>Culicoidea</taxon>
        <taxon>Culicidae</taxon>
        <taxon>Anophelinae</taxon>
        <taxon>Anopheles</taxon>
    </lineage>
</organism>
<name>A0A8W7P9T3_ANOCL</name>
<proteinExistence type="predicted"/>
<dbReference type="EnsemblMetazoa" id="ACOM028309-RA">
    <property type="protein sequence ID" value="ACOM028309-PA.1"/>
    <property type="gene ID" value="ACOM028309"/>
</dbReference>
<dbReference type="AlphaFoldDB" id="A0A8W7P9T3"/>
<reference evidence="1" key="1">
    <citation type="submission" date="2022-08" db="UniProtKB">
        <authorList>
            <consortium name="EnsemblMetazoa"/>
        </authorList>
    </citation>
    <scope>IDENTIFICATION</scope>
</reference>
<evidence type="ECO:0000313" key="1">
    <source>
        <dbReference type="EnsemblMetazoa" id="ACOM028309-PA.1"/>
    </source>
</evidence>